<proteinExistence type="predicted"/>
<dbReference type="RefSeq" id="WP_204819136.1">
    <property type="nucleotide sequence ID" value="NZ_JANHOF010000003.1"/>
</dbReference>
<sequence length="684" mass="79900">MAVFHDPNKARYKPFLGRDQELAYMRTLLVEPGIRALHVYGPGGIGKSALLQQLCQEYEGCEAFIIHQTDKDPAAVHFVHVYHDLPGESHSSSRSIPIDEMGEFMNLIASRCEMSLLILDPFDQWMPYYDWITARLFPLLASNVRILSASRFPLEVPWELHTSQEQTMIHNIELKPFDQTTSFRFIESFGIHEFNHIHMISKVARGFPFAIQTISLDILRENIDVLSTRRYKTQFYQKAVMYQLQDVRLTQAQAKILDAASLLWSFDYDLITHLLQHEVTINAFRKFCELPFIKLTSDGWQINSSIRYWFRKEFSFRSPDTHDAYQDKARPFLLKRLHQRPPAERSELYLQLLHLIDKEILHMYCFLESFDEFDIRPLPQQELPAARQMFVSFHKNVPGFFPDITRQEFYLEPYWEMSPDTFCGFYKSNQLVLFVTGLPLTPAIRKELINNPTYSNYIKRSTYQENELVMWIASFLPDFGSSAIGLAFMYGYSRFAPNSLMTVIAPFPEAHQLMDSMGFQRLVWGDYVSQEGIEYKAYQLDLREGLLSERFRTTEGITLPISVLSRTEAIEHTKKLLHQFHQFEEDESFMNACPYLNKYARSKNERIEEANKLRKAIQSIINEWSNGTGLNVTYGTILNMCYIQKSGNHESVALRLNMSPSTYYRNLKKAIAKMSDALSEFRYQ</sequence>
<reference evidence="1 2" key="1">
    <citation type="submission" date="2024-09" db="EMBL/GenBank/DDBJ databases">
        <authorList>
            <person name="Sun Q."/>
            <person name="Mori K."/>
        </authorList>
    </citation>
    <scope>NUCLEOTIDE SEQUENCE [LARGE SCALE GENOMIC DNA]</scope>
    <source>
        <strain evidence="1 2">CCM 4839</strain>
    </source>
</reference>
<accession>A0ABV6J3X1</accession>
<gene>
    <name evidence="1" type="ORF">ACFFJ8_02540</name>
</gene>
<evidence type="ECO:0000313" key="2">
    <source>
        <dbReference type="Proteomes" id="UP001589818"/>
    </source>
</evidence>
<dbReference type="Gene3D" id="3.40.50.300">
    <property type="entry name" value="P-loop containing nucleotide triphosphate hydrolases"/>
    <property type="match status" value="1"/>
</dbReference>
<keyword evidence="2" id="KW-1185">Reference proteome</keyword>
<name>A0ABV6J3X1_9BACL</name>
<evidence type="ECO:0000313" key="1">
    <source>
        <dbReference type="EMBL" id="MFC0390247.1"/>
    </source>
</evidence>
<protein>
    <submittedName>
        <fullName evidence="1">DUF1492 domain-containing protein</fullName>
    </submittedName>
</protein>
<dbReference type="EMBL" id="JBHLVF010000006">
    <property type="protein sequence ID" value="MFC0390247.1"/>
    <property type="molecule type" value="Genomic_DNA"/>
</dbReference>
<comment type="caution">
    <text evidence="1">The sequence shown here is derived from an EMBL/GenBank/DDBJ whole genome shotgun (WGS) entry which is preliminary data.</text>
</comment>
<dbReference type="Pfam" id="PF07374">
    <property type="entry name" value="DUF1492"/>
    <property type="match status" value="1"/>
</dbReference>
<dbReference type="Proteomes" id="UP001589818">
    <property type="component" value="Unassembled WGS sequence"/>
</dbReference>
<dbReference type="SUPFAM" id="SSF52540">
    <property type="entry name" value="P-loop containing nucleoside triphosphate hydrolases"/>
    <property type="match status" value="1"/>
</dbReference>
<organism evidence="1 2">
    <name type="scientific">Paenibacillus mendelii</name>
    <dbReference type="NCBI Taxonomy" id="206163"/>
    <lineage>
        <taxon>Bacteria</taxon>
        <taxon>Bacillati</taxon>
        <taxon>Bacillota</taxon>
        <taxon>Bacilli</taxon>
        <taxon>Bacillales</taxon>
        <taxon>Paenibacillaceae</taxon>
        <taxon>Paenibacillus</taxon>
    </lineage>
</organism>
<dbReference type="InterPro" id="IPR010861">
    <property type="entry name" value="DUF1492"/>
</dbReference>
<dbReference type="InterPro" id="IPR027417">
    <property type="entry name" value="P-loop_NTPase"/>
</dbReference>